<keyword evidence="2" id="KW-1185">Reference proteome</keyword>
<reference evidence="1 2" key="1">
    <citation type="submission" date="2020-09" db="EMBL/GenBank/DDBJ databases">
        <title>De no assembly of potato wild relative species, Solanum commersonii.</title>
        <authorList>
            <person name="Cho K."/>
        </authorList>
    </citation>
    <scope>NUCLEOTIDE SEQUENCE [LARGE SCALE GENOMIC DNA]</scope>
    <source>
        <strain evidence="1">LZ3.2</strain>
        <tissue evidence="1">Leaf</tissue>
    </source>
</reference>
<name>A0A9J6AAC7_SOLCO</name>
<gene>
    <name evidence="1" type="ORF">H5410_006461</name>
</gene>
<evidence type="ECO:0000313" key="1">
    <source>
        <dbReference type="EMBL" id="KAG5621243.1"/>
    </source>
</evidence>
<proteinExistence type="predicted"/>
<comment type="caution">
    <text evidence="1">The sequence shown here is derived from an EMBL/GenBank/DDBJ whole genome shotgun (WGS) entry which is preliminary data.</text>
</comment>
<dbReference type="Proteomes" id="UP000824120">
    <property type="component" value="Chromosome 2"/>
</dbReference>
<protein>
    <submittedName>
        <fullName evidence="1">Uncharacterized protein</fullName>
    </submittedName>
</protein>
<dbReference type="EMBL" id="JACXVP010000002">
    <property type="protein sequence ID" value="KAG5621243.1"/>
    <property type="molecule type" value="Genomic_DNA"/>
</dbReference>
<evidence type="ECO:0000313" key="2">
    <source>
        <dbReference type="Proteomes" id="UP000824120"/>
    </source>
</evidence>
<organism evidence="1 2">
    <name type="scientific">Solanum commersonii</name>
    <name type="common">Commerson's wild potato</name>
    <name type="synonym">Commerson's nightshade</name>
    <dbReference type="NCBI Taxonomy" id="4109"/>
    <lineage>
        <taxon>Eukaryota</taxon>
        <taxon>Viridiplantae</taxon>
        <taxon>Streptophyta</taxon>
        <taxon>Embryophyta</taxon>
        <taxon>Tracheophyta</taxon>
        <taxon>Spermatophyta</taxon>
        <taxon>Magnoliopsida</taxon>
        <taxon>eudicotyledons</taxon>
        <taxon>Gunneridae</taxon>
        <taxon>Pentapetalae</taxon>
        <taxon>asterids</taxon>
        <taxon>lamiids</taxon>
        <taxon>Solanales</taxon>
        <taxon>Solanaceae</taxon>
        <taxon>Solanoideae</taxon>
        <taxon>Solaneae</taxon>
        <taxon>Solanum</taxon>
    </lineage>
</organism>
<accession>A0A9J6AAC7</accession>
<sequence>MDFVVAFPLTRTHIDVVLLSPERSITNIIKGFEIPIALPWHLVGDVYIRLMRSMDNFIGSWPLLAKSSDKDV</sequence>
<dbReference type="AlphaFoldDB" id="A0A9J6AAC7"/>